<dbReference type="EMBL" id="RDQH01000328">
    <property type="protein sequence ID" value="RXI07397.1"/>
    <property type="molecule type" value="Genomic_DNA"/>
</dbReference>
<dbReference type="SUPFAM" id="SSF101936">
    <property type="entry name" value="DNA-binding pseudobarrel domain"/>
    <property type="match status" value="1"/>
</dbReference>
<accession>A0A498KIW0</accession>
<dbReference type="PANTHER" id="PTHR31541">
    <property type="entry name" value="B3 DOMAIN PLANT PROTEIN-RELATED"/>
    <property type="match status" value="1"/>
</dbReference>
<evidence type="ECO:0000313" key="7">
    <source>
        <dbReference type="Proteomes" id="UP000290289"/>
    </source>
</evidence>
<protein>
    <recommendedName>
        <fullName evidence="8">TF-B3 domain-containing protein</fullName>
    </recommendedName>
</protein>
<comment type="subcellular location">
    <subcellularLocation>
        <location evidence="1">Nucleus</location>
    </subcellularLocation>
</comment>
<dbReference type="InterPro" id="IPR005508">
    <property type="entry name" value="At2g31720-like"/>
</dbReference>
<dbReference type="AlphaFoldDB" id="A0A498KIW0"/>
<dbReference type="PANTHER" id="PTHR31541:SF28">
    <property type="entry name" value="TF-B3 DOMAIN-CONTAINING PROTEIN"/>
    <property type="match status" value="1"/>
</dbReference>
<evidence type="ECO:0000256" key="3">
    <source>
        <dbReference type="ARBA" id="ARBA00023125"/>
    </source>
</evidence>
<dbReference type="InterPro" id="IPR015300">
    <property type="entry name" value="DNA-bd_pseudobarrel_sf"/>
</dbReference>
<dbReference type="Proteomes" id="UP000290289">
    <property type="component" value="Chromosome 2"/>
</dbReference>
<dbReference type="Gene3D" id="2.40.330.10">
    <property type="entry name" value="DNA-binding pseudobarrel domain"/>
    <property type="match status" value="1"/>
</dbReference>
<evidence type="ECO:0008006" key="8">
    <source>
        <dbReference type="Google" id="ProtNLM"/>
    </source>
</evidence>
<dbReference type="GO" id="GO:0003677">
    <property type="term" value="F:DNA binding"/>
    <property type="evidence" value="ECO:0007669"/>
    <property type="project" value="UniProtKB-KW"/>
</dbReference>
<organism evidence="6 7">
    <name type="scientific">Malus domestica</name>
    <name type="common">Apple</name>
    <name type="synonym">Pyrus malus</name>
    <dbReference type="NCBI Taxonomy" id="3750"/>
    <lineage>
        <taxon>Eukaryota</taxon>
        <taxon>Viridiplantae</taxon>
        <taxon>Streptophyta</taxon>
        <taxon>Embryophyta</taxon>
        <taxon>Tracheophyta</taxon>
        <taxon>Spermatophyta</taxon>
        <taxon>Magnoliopsida</taxon>
        <taxon>eudicotyledons</taxon>
        <taxon>Gunneridae</taxon>
        <taxon>Pentapetalae</taxon>
        <taxon>rosids</taxon>
        <taxon>fabids</taxon>
        <taxon>Rosales</taxon>
        <taxon>Rosaceae</taxon>
        <taxon>Amygdaloideae</taxon>
        <taxon>Maleae</taxon>
        <taxon>Malus</taxon>
    </lineage>
</organism>
<dbReference type="InterPro" id="IPR003340">
    <property type="entry name" value="B3_DNA-bd"/>
</dbReference>
<dbReference type="GO" id="GO:0005634">
    <property type="term" value="C:nucleus"/>
    <property type="evidence" value="ECO:0007669"/>
    <property type="project" value="UniProtKB-SubCell"/>
</dbReference>
<evidence type="ECO:0000256" key="5">
    <source>
        <dbReference type="ARBA" id="ARBA00023242"/>
    </source>
</evidence>
<keyword evidence="4" id="KW-0804">Transcription</keyword>
<dbReference type="SMR" id="A0A498KIW0"/>
<keyword evidence="5" id="KW-0539">Nucleus</keyword>
<evidence type="ECO:0000313" key="6">
    <source>
        <dbReference type="EMBL" id="RXI07397.1"/>
    </source>
</evidence>
<comment type="caution">
    <text evidence="6">The sequence shown here is derived from an EMBL/GenBank/DDBJ whole genome shotgun (WGS) entry which is preliminary data.</text>
</comment>
<proteinExistence type="predicted"/>
<keyword evidence="7" id="KW-1185">Reference proteome</keyword>
<evidence type="ECO:0000256" key="1">
    <source>
        <dbReference type="ARBA" id="ARBA00004123"/>
    </source>
</evidence>
<gene>
    <name evidence="6" type="ORF">DVH24_026533</name>
</gene>
<sequence length="187" mass="21485">MISHRFQSSRIQFNFKSLPAPQAQQSQKAIAAAQEHPKLEPGSYYKNVNYVPPDIPPVPSIQHLIQICSKPFEKQLAKNDVTRELRLKDCDVETHILPLLNPSEDPKQGIWITVYDIAGSEYKMMFKATRVRNNIQALTSVGWKHFVEHHGLVNCQDFVTLWAFRNAQTGKLCFVICLRYGLQHEKV</sequence>
<evidence type="ECO:0000256" key="4">
    <source>
        <dbReference type="ARBA" id="ARBA00023163"/>
    </source>
</evidence>
<dbReference type="STRING" id="3750.A0A498KIW0"/>
<dbReference type="CDD" id="cd10017">
    <property type="entry name" value="B3_DNA"/>
    <property type="match status" value="1"/>
</dbReference>
<keyword evidence="2" id="KW-0805">Transcription regulation</keyword>
<keyword evidence="3" id="KW-0238">DNA-binding</keyword>
<reference evidence="6 7" key="1">
    <citation type="submission" date="2018-10" db="EMBL/GenBank/DDBJ databases">
        <title>A high-quality apple genome assembly.</title>
        <authorList>
            <person name="Hu J."/>
        </authorList>
    </citation>
    <scope>NUCLEOTIDE SEQUENCE [LARGE SCALE GENOMIC DNA]</scope>
    <source>
        <strain evidence="7">cv. HFTH1</strain>
        <tissue evidence="6">Young leaf</tissue>
    </source>
</reference>
<name>A0A498KIW0_MALDO</name>
<evidence type="ECO:0000256" key="2">
    <source>
        <dbReference type="ARBA" id="ARBA00023015"/>
    </source>
</evidence>